<dbReference type="Proteomes" id="UP000800200">
    <property type="component" value="Unassembled WGS sequence"/>
</dbReference>
<dbReference type="AlphaFoldDB" id="A0A6A6EWT2"/>
<reference evidence="2" key="1">
    <citation type="journal article" date="2020" name="Stud. Mycol.">
        <title>101 Dothideomycetes genomes: a test case for predicting lifestyles and emergence of pathogens.</title>
        <authorList>
            <person name="Haridas S."/>
            <person name="Albert R."/>
            <person name="Binder M."/>
            <person name="Bloem J."/>
            <person name="Labutti K."/>
            <person name="Salamov A."/>
            <person name="Andreopoulos B."/>
            <person name="Baker S."/>
            <person name="Barry K."/>
            <person name="Bills G."/>
            <person name="Bluhm B."/>
            <person name="Cannon C."/>
            <person name="Castanera R."/>
            <person name="Culley D."/>
            <person name="Daum C."/>
            <person name="Ezra D."/>
            <person name="Gonzalez J."/>
            <person name="Henrissat B."/>
            <person name="Kuo A."/>
            <person name="Liang C."/>
            <person name="Lipzen A."/>
            <person name="Lutzoni F."/>
            <person name="Magnuson J."/>
            <person name="Mondo S."/>
            <person name="Nolan M."/>
            <person name="Ohm R."/>
            <person name="Pangilinan J."/>
            <person name="Park H.-J."/>
            <person name="Ramirez L."/>
            <person name="Alfaro M."/>
            <person name="Sun H."/>
            <person name="Tritt A."/>
            <person name="Yoshinaga Y."/>
            <person name="Zwiers L.-H."/>
            <person name="Turgeon B."/>
            <person name="Goodwin S."/>
            <person name="Spatafora J."/>
            <person name="Crous P."/>
            <person name="Grigoriev I."/>
        </authorList>
    </citation>
    <scope>NUCLEOTIDE SEQUENCE</scope>
    <source>
        <strain evidence="2">CBS 207.26</strain>
    </source>
</reference>
<evidence type="ECO:0000256" key="1">
    <source>
        <dbReference type="SAM" id="SignalP"/>
    </source>
</evidence>
<protein>
    <recommendedName>
        <fullName evidence="4">Hypersensitive response-inducing protein</fullName>
    </recommendedName>
</protein>
<keyword evidence="3" id="KW-1185">Reference proteome</keyword>
<keyword evidence="1" id="KW-0732">Signal</keyword>
<dbReference type="EMBL" id="ML994611">
    <property type="protein sequence ID" value="KAF2194570.1"/>
    <property type="molecule type" value="Genomic_DNA"/>
</dbReference>
<feature type="signal peptide" evidence="1">
    <location>
        <begin position="1"/>
        <end position="17"/>
    </location>
</feature>
<evidence type="ECO:0000313" key="3">
    <source>
        <dbReference type="Proteomes" id="UP000800200"/>
    </source>
</evidence>
<evidence type="ECO:0008006" key="4">
    <source>
        <dbReference type="Google" id="ProtNLM"/>
    </source>
</evidence>
<evidence type="ECO:0000313" key="2">
    <source>
        <dbReference type="EMBL" id="KAF2194570.1"/>
    </source>
</evidence>
<organism evidence="2 3">
    <name type="scientific">Zopfia rhizophila CBS 207.26</name>
    <dbReference type="NCBI Taxonomy" id="1314779"/>
    <lineage>
        <taxon>Eukaryota</taxon>
        <taxon>Fungi</taxon>
        <taxon>Dikarya</taxon>
        <taxon>Ascomycota</taxon>
        <taxon>Pezizomycotina</taxon>
        <taxon>Dothideomycetes</taxon>
        <taxon>Dothideomycetes incertae sedis</taxon>
        <taxon>Zopfiaceae</taxon>
        <taxon>Zopfia</taxon>
    </lineage>
</organism>
<accession>A0A6A6EWT2</accession>
<gene>
    <name evidence="2" type="ORF">K469DRAFT_617145</name>
</gene>
<name>A0A6A6EWT2_9PEZI</name>
<proteinExistence type="predicted"/>
<dbReference type="OrthoDB" id="3683517at2759"/>
<sequence length="152" mass="15690">MLSKISAFALLAATAAAVPAGANSRSAQYSWDVQGFTSTCTAATCRYDFNISGQTGPAGQPSFDATGCIGTSVQGEYKACSKVGIDVPGNVEVQEFNSGRDIGAIISVKYSFEQSGVRYTYTGNNTVAHTNGGGPIGFTIVPIEVYAVPVEA</sequence>
<feature type="chain" id="PRO_5025376439" description="Hypersensitive response-inducing protein" evidence="1">
    <location>
        <begin position="18"/>
        <end position="152"/>
    </location>
</feature>